<evidence type="ECO:0000256" key="7">
    <source>
        <dbReference type="SAM" id="SignalP"/>
    </source>
</evidence>
<name>A0AAU8NH34_9BACL</name>
<keyword evidence="5 9" id="KW-0326">Glycosidase</keyword>
<dbReference type="RefSeq" id="WP_342555804.1">
    <property type="nucleotide sequence ID" value="NZ_CP159992.1"/>
</dbReference>
<dbReference type="InterPro" id="IPR050226">
    <property type="entry name" value="NagZ_Beta-hexosaminidase"/>
</dbReference>
<reference evidence="9" key="1">
    <citation type="submission" date="2024-05" db="EMBL/GenBank/DDBJ databases">
        <title>Draft genome assemblies of 36 bacteria isolated from hibernating arctic ground squirrels.</title>
        <authorList>
            <person name="McKee H."/>
            <person name="Mullen L."/>
            <person name="Drown D.M."/>
            <person name="Duddleston K.N."/>
        </authorList>
    </citation>
    <scope>NUCLEOTIDE SEQUENCE</scope>
    <source>
        <strain evidence="9">AN1007</strain>
    </source>
</reference>
<evidence type="ECO:0000313" key="9">
    <source>
        <dbReference type="EMBL" id="XCP97591.1"/>
    </source>
</evidence>
<evidence type="ECO:0000256" key="6">
    <source>
        <dbReference type="SAM" id="MobiDB-lite"/>
    </source>
</evidence>
<comment type="similarity">
    <text evidence="2">Belongs to the glycosyl hydrolase 3 family.</text>
</comment>
<dbReference type="EC" id="3.2.1.52" evidence="3"/>
<proteinExistence type="inferred from homology"/>
<dbReference type="Pfam" id="PF00933">
    <property type="entry name" value="Glyco_hydro_3"/>
    <property type="match status" value="1"/>
</dbReference>
<evidence type="ECO:0000259" key="8">
    <source>
        <dbReference type="Pfam" id="PF00933"/>
    </source>
</evidence>
<comment type="catalytic activity">
    <reaction evidence="1">
        <text>Hydrolysis of terminal non-reducing N-acetyl-D-hexosamine residues in N-acetyl-beta-D-hexosaminides.</text>
        <dbReference type="EC" id="3.2.1.52"/>
    </reaction>
</comment>
<evidence type="ECO:0000256" key="2">
    <source>
        <dbReference type="ARBA" id="ARBA00005336"/>
    </source>
</evidence>
<feature type="region of interest" description="Disordered" evidence="6">
    <location>
        <begin position="37"/>
        <end position="88"/>
    </location>
</feature>
<keyword evidence="7" id="KW-0732">Signal</keyword>
<dbReference type="NCBIfam" id="NF003740">
    <property type="entry name" value="PRK05337.1"/>
    <property type="match status" value="1"/>
</dbReference>
<accession>A0AAU8NH34</accession>
<dbReference type="AlphaFoldDB" id="A0AAU8NH34"/>
<feature type="signal peptide" evidence="7">
    <location>
        <begin position="1"/>
        <end position="30"/>
    </location>
</feature>
<gene>
    <name evidence="9" type="primary">nagZ</name>
    <name evidence="9" type="ORF">ABXS70_13215</name>
</gene>
<evidence type="ECO:0000256" key="3">
    <source>
        <dbReference type="ARBA" id="ARBA00012663"/>
    </source>
</evidence>
<dbReference type="EMBL" id="CP159992">
    <property type="protein sequence ID" value="XCP97591.1"/>
    <property type="molecule type" value="Genomic_DNA"/>
</dbReference>
<feature type="compositionally biased region" description="Acidic residues" evidence="6">
    <location>
        <begin position="66"/>
        <end position="83"/>
    </location>
</feature>
<dbReference type="InterPro" id="IPR001764">
    <property type="entry name" value="Glyco_hydro_3_N"/>
</dbReference>
<dbReference type="InterPro" id="IPR017853">
    <property type="entry name" value="GH"/>
</dbReference>
<organism evidence="9">
    <name type="scientific">Paenibacillus sp. AN1007</name>
    <dbReference type="NCBI Taxonomy" id="3151385"/>
    <lineage>
        <taxon>Bacteria</taxon>
        <taxon>Bacillati</taxon>
        <taxon>Bacillota</taxon>
        <taxon>Bacilli</taxon>
        <taxon>Bacillales</taxon>
        <taxon>Paenibacillaceae</taxon>
        <taxon>Paenibacillus</taxon>
    </lineage>
</organism>
<evidence type="ECO:0000256" key="4">
    <source>
        <dbReference type="ARBA" id="ARBA00022801"/>
    </source>
</evidence>
<evidence type="ECO:0000256" key="1">
    <source>
        <dbReference type="ARBA" id="ARBA00001231"/>
    </source>
</evidence>
<keyword evidence="4 9" id="KW-0378">Hydrolase</keyword>
<dbReference type="GO" id="GO:0004563">
    <property type="term" value="F:beta-N-acetylhexosaminidase activity"/>
    <property type="evidence" value="ECO:0007669"/>
    <property type="project" value="UniProtKB-EC"/>
</dbReference>
<feature type="domain" description="Glycoside hydrolase family 3 N-terminal" evidence="8">
    <location>
        <begin position="94"/>
        <end position="415"/>
    </location>
</feature>
<dbReference type="GO" id="GO:0009254">
    <property type="term" value="P:peptidoglycan turnover"/>
    <property type="evidence" value="ECO:0007669"/>
    <property type="project" value="TreeGrafter"/>
</dbReference>
<dbReference type="SUPFAM" id="SSF51445">
    <property type="entry name" value="(Trans)glycosidases"/>
    <property type="match status" value="1"/>
</dbReference>
<feature type="compositionally biased region" description="Low complexity" evidence="6">
    <location>
        <begin position="42"/>
        <end position="56"/>
    </location>
</feature>
<dbReference type="Gene3D" id="3.20.20.300">
    <property type="entry name" value="Glycoside hydrolase, family 3, N-terminal domain"/>
    <property type="match status" value="1"/>
</dbReference>
<protein>
    <recommendedName>
        <fullName evidence="3">beta-N-acetylhexosaminidase</fullName>
        <ecNumber evidence="3">3.2.1.52</ecNumber>
    </recommendedName>
</protein>
<sequence>MNGYRNVRFKRQSKLLPVLVLLTAVILVLAACGQASKPVPEAGSSNGSNTSPNTASENRDENTAPSEDEGEEEAQQEASQDETDPVKKKLQQLTLEEKVGQMILAGVQGTALDEQAKQMIADQKIGGIIFYASNVTTLQGTAAFVQSIKQTNGHNPVPILMSVDQEGGKVSRMPDTVESIPSNRKVGKTNDTALAEEMGTLLARQIKLAGFNVDFAPVLDINSNPKNPVIGDRSFGTTADLVTRMGIAEMKGLRSEGVIPVVKHFPGHGDTSVDSHLDLPVVNKSEKQLAELEWIPFQAAVKENAEAVMVAHILFPKLDSEYPASLSKIIIGDHLREKLKYDGVVITDDLSMGAISKNYPLNKAAVATVQAGSDILLVAHSYESARTIFDTLISAVKSGEIKESRIDQSVYRILALKQHYKLSDDQQAAGDVKQLNADIRSWRKQVDAR</sequence>
<feature type="chain" id="PRO_5043683878" description="beta-N-acetylhexosaminidase" evidence="7">
    <location>
        <begin position="31"/>
        <end position="449"/>
    </location>
</feature>
<dbReference type="PANTHER" id="PTHR30480">
    <property type="entry name" value="BETA-HEXOSAMINIDASE-RELATED"/>
    <property type="match status" value="1"/>
</dbReference>
<evidence type="ECO:0000256" key="5">
    <source>
        <dbReference type="ARBA" id="ARBA00023295"/>
    </source>
</evidence>
<dbReference type="InterPro" id="IPR036962">
    <property type="entry name" value="Glyco_hydro_3_N_sf"/>
</dbReference>
<dbReference type="GO" id="GO:0005975">
    <property type="term" value="P:carbohydrate metabolic process"/>
    <property type="evidence" value="ECO:0007669"/>
    <property type="project" value="InterPro"/>
</dbReference>
<dbReference type="PANTHER" id="PTHR30480:SF13">
    <property type="entry name" value="BETA-HEXOSAMINIDASE"/>
    <property type="match status" value="1"/>
</dbReference>
<dbReference type="PROSITE" id="PS51257">
    <property type="entry name" value="PROKAR_LIPOPROTEIN"/>
    <property type="match status" value="1"/>
</dbReference>